<feature type="transmembrane region" description="Helical" evidence="1">
    <location>
        <begin position="94"/>
        <end position="115"/>
    </location>
</feature>
<reference evidence="2 3" key="5">
    <citation type="journal article" date="2010" name="Appl. Environ. Microbiol.">
        <title>phrR-like gene praR of Azorhizobium caulinodans ORS571 is essential for symbiosis with Sesbania rostrata and is involved in expression of reb genes.</title>
        <authorList>
            <person name="Akiba N."/>
            <person name="Aono T."/>
            <person name="Toyazaki H."/>
            <person name="Sato S."/>
            <person name="Oyaizu H."/>
        </authorList>
    </citation>
    <scope>NUCLEOTIDE SEQUENCE [LARGE SCALE GENOMIC DNA]</scope>
    <source>
        <strain evidence="3">ATCC 43989 / DSM 5975 / JCM 20966 / LMG 6465 / NBRC 14845 / NCIMB 13405 / ORS 571</strain>
    </source>
</reference>
<dbReference type="AlphaFoldDB" id="A8HSL6"/>
<dbReference type="Pfam" id="PF13787">
    <property type="entry name" value="HXXEE"/>
    <property type="match status" value="1"/>
</dbReference>
<organism evidence="2 3">
    <name type="scientific">Azorhizobium caulinodans (strain ATCC 43989 / DSM 5975 / JCM 20966 / LMG 6465 / NBRC 14845 / NCIMB 13405 / ORS 571)</name>
    <dbReference type="NCBI Taxonomy" id="438753"/>
    <lineage>
        <taxon>Bacteria</taxon>
        <taxon>Pseudomonadati</taxon>
        <taxon>Pseudomonadota</taxon>
        <taxon>Alphaproteobacteria</taxon>
        <taxon>Hyphomicrobiales</taxon>
        <taxon>Xanthobacteraceae</taxon>
        <taxon>Azorhizobium</taxon>
    </lineage>
</organism>
<keyword evidence="1" id="KW-1133">Transmembrane helix</keyword>
<keyword evidence="3" id="KW-1185">Reference proteome</keyword>
<dbReference type="HOGENOM" id="CLU_1407297_0_0_5"/>
<reference evidence="2 3" key="6">
    <citation type="journal article" date="2011" name="Appl. Environ. Microbiol.">
        <title>Involvement of the azorhizobial chromosome partition gene (parA) in the onset of bacteroid differentiation during Sesbania rostrata stem nodule development.</title>
        <authorList>
            <person name="Liu CT."/>
            <person name="Lee KB."/>
            <person name="Wang YS."/>
            <person name="Peng MH."/>
            <person name="Lee KT."/>
            <person name="Suzuki S."/>
            <person name="Suzuki T."/>
            <person name="Oyaizu H."/>
        </authorList>
    </citation>
    <scope>NUCLEOTIDE SEQUENCE [LARGE SCALE GENOMIC DNA]</scope>
    <source>
        <strain evidence="3">ATCC 43989 / DSM 5975 / JCM 20966 / LMG 6465 / NBRC 14845 / NCIMB 13405 / ORS 571</strain>
    </source>
</reference>
<reference evidence="3" key="2">
    <citation type="submission" date="2007-04" db="EMBL/GenBank/DDBJ databases">
        <title>Complete genome sequence of the nitrogen-fixing bacterium Azorhizobium caulinodans ORS571.</title>
        <authorList>
            <person name="Lee K.B."/>
            <person name="Backer P.D."/>
            <person name="Aono T."/>
            <person name="Liu C.T."/>
            <person name="Suzuki S."/>
            <person name="Suzuki T."/>
            <person name="Kaneko T."/>
            <person name="Yamada M."/>
            <person name="Tabata S."/>
            <person name="Kupfer D.M."/>
            <person name="Najar F.Z."/>
            <person name="Wiley G.B."/>
            <person name="Roe B."/>
            <person name="Binnewies T."/>
            <person name="Ussery D."/>
            <person name="Vereecke D."/>
            <person name="Gevers D."/>
            <person name="Holsters M."/>
            <person name="Oyaizu H."/>
        </authorList>
    </citation>
    <scope>NUCLEOTIDE SEQUENCE [LARGE SCALE GENOMIC DNA]</scope>
    <source>
        <strain evidence="3">ATCC 43989 / DSM 5975 / JCM 20966 / LMG 6465 / NBRC 14845 / NCIMB 13405 / ORS 571</strain>
    </source>
</reference>
<dbReference type="KEGG" id="azc:AZC_4195"/>
<reference evidence="2 3" key="1">
    <citation type="journal article" date="2007" name="Appl. Environ. Microbiol.">
        <title>Rhizobial factors required for stem nodule maturation and maintenance in Sesbania rostrata-Azorhizobium caulinodans ORS571 symbiosis.</title>
        <authorList>
            <person name="Suzuki S."/>
            <person name="Aono T."/>
            <person name="Lee KB."/>
            <person name="Suzuki T."/>
            <person name="Liu CT."/>
            <person name="Miwa H."/>
            <person name="Wakao S."/>
            <person name="Iki T."/>
            <person name="Oyaizu H."/>
        </authorList>
    </citation>
    <scope>NUCLEOTIDE SEQUENCE [LARGE SCALE GENOMIC DNA]</scope>
    <source>
        <strain evidence="3">ATCC 43989 / DSM 5975 / JCM 20966 / LMG 6465 / NBRC 14845 / NCIMB 13405 / ORS 571</strain>
    </source>
</reference>
<gene>
    <name evidence="2" type="ordered locus">AZC_4195</name>
</gene>
<reference evidence="2 3" key="4">
    <citation type="journal article" date="2009" name="Appl. Environ. Microbiol.">
        <title>Comparative genome-wide transcriptional profiling of Azorhizobium caulinodans ORS571 grown under free-living and symbiotic conditions.</title>
        <authorList>
            <person name="Tsukada S."/>
            <person name="Aono T."/>
            <person name="Akiba N."/>
            <person name="Lee KB."/>
            <person name="Liu CT."/>
            <person name="Toyazaki H."/>
            <person name="Oyaizu H."/>
        </authorList>
    </citation>
    <scope>NUCLEOTIDE SEQUENCE [LARGE SCALE GENOMIC DNA]</scope>
    <source>
        <strain evidence="3">ATCC 43989 / DSM 5975 / JCM 20966 / LMG 6465 / NBRC 14845 / NCIMB 13405 / ORS 571</strain>
    </source>
</reference>
<evidence type="ECO:0000313" key="2">
    <source>
        <dbReference type="EMBL" id="BAF90193.1"/>
    </source>
</evidence>
<name>A8HSL6_AZOC5</name>
<evidence type="ECO:0008006" key="4">
    <source>
        <dbReference type="Google" id="ProtNLM"/>
    </source>
</evidence>
<dbReference type="Proteomes" id="UP000000270">
    <property type="component" value="Chromosome"/>
</dbReference>
<evidence type="ECO:0000256" key="1">
    <source>
        <dbReference type="SAM" id="Phobius"/>
    </source>
</evidence>
<feature type="transmembrane region" description="Helical" evidence="1">
    <location>
        <begin position="12"/>
        <end position="32"/>
    </location>
</feature>
<feature type="transmembrane region" description="Helical" evidence="1">
    <location>
        <begin position="135"/>
        <end position="155"/>
    </location>
</feature>
<feature type="transmembrane region" description="Helical" evidence="1">
    <location>
        <begin position="161"/>
        <end position="178"/>
    </location>
</feature>
<sequence length="188" mass="19884">MGGMGTSWLAKHWVAGAAFMAGALLLVLPGIVPDPALRLVYLASPLYMLHQIEEHAGDRFRTYVNDVVFGGVQALSVADVLVINLPGVWGINLLAFYAALAFGPGWGLAAAYLILVNGIAHVGMALRFRGYNPGLVTGALAFIPFGVLSLLLIPARPVEHVVGLAISLVIHAAIIVRVKANTRQAVTR</sequence>
<accession>A8HSL6</accession>
<dbReference type="InterPro" id="IPR025671">
    <property type="entry name" value="HXXEE"/>
</dbReference>
<reference evidence="2 3" key="3">
    <citation type="journal article" date="2008" name="BMC Genomics">
        <title>The genome of the versatile nitrogen fixer Azorhizobium caulinodans ORS571.</title>
        <authorList>
            <person name="Lee KB."/>
            <person name="Backer P.D."/>
            <person name="Aono T."/>
            <person name="Liu CT."/>
            <person name="Suzuki S."/>
            <person name="Suzuki T."/>
            <person name="Kaneko T."/>
            <person name="Yamada M."/>
            <person name="Tabata S."/>
            <person name="Kupfer D.M."/>
            <person name="Najar F.Z."/>
            <person name="Wiley G.B."/>
            <person name="Roe B."/>
            <person name="Binnewies T.T."/>
            <person name="Ussery D.W."/>
            <person name="D'Haeze W."/>
            <person name="Herder J.D."/>
            <person name="Gevers D."/>
            <person name="Vereecke D."/>
            <person name="Holsters M."/>
            <person name="Oyaizu H."/>
        </authorList>
    </citation>
    <scope>NUCLEOTIDE SEQUENCE [LARGE SCALE GENOMIC DNA]</scope>
    <source>
        <strain evidence="3">ATCC 43989 / DSM 5975 / JCM 20966 / LMG 6465 / NBRC 14845 / NCIMB 13405 / ORS 571</strain>
    </source>
</reference>
<proteinExistence type="predicted"/>
<evidence type="ECO:0000313" key="3">
    <source>
        <dbReference type="Proteomes" id="UP000000270"/>
    </source>
</evidence>
<keyword evidence="1" id="KW-0472">Membrane</keyword>
<dbReference type="STRING" id="438753.AZC_4195"/>
<protein>
    <recommendedName>
        <fullName evidence="4">HXXEE domain-containing protein</fullName>
    </recommendedName>
</protein>
<dbReference type="EMBL" id="AP009384">
    <property type="protein sequence ID" value="BAF90193.1"/>
    <property type="molecule type" value="Genomic_DNA"/>
</dbReference>
<keyword evidence="1" id="KW-0812">Transmembrane</keyword>
<dbReference type="eggNOG" id="ENOG5033P23">
    <property type="taxonomic scope" value="Bacteria"/>
</dbReference>